<dbReference type="PROSITE" id="PS50089">
    <property type="entry name" value="ZF_RING_2"/>
    <property type="match status" value="1"/>
</dbReference>
<keyword evidence="5" id="KW-0175">Coiled coil</keyword>
<evidence type="ECO:0000313" key="8">
    <source>
        <dbReference type="Proteomes" id="UP001158576"/>
    </source>
</evidence>
<evidence type="ECO:0000256" key="4">
    <source>
        <dbReference type="PROSITE-ProRule" id="PRU00175"/>
    </source>
</evidence>
<organism evidence="7 8">
    <name type="scientific">Oikopleura dioica</name>
    <name type="common">Tunicate</name>
    <dbReference type="NCBI Taxonomy" id="34765"/>
    <lineage>
        <taxon>Eukaryota</taxon>
        <taxon>Metazoa</taxon>
        <taxon>Chordata</taxon>
        <taxon>Tunicata</taxon>
        <taxon>Appendicularia</taxon>
        <taxon>Copelata</taxon>
        <taxon>Oikopleuridae</taxon>
        <taxon>Oikopleura</taxon>
    </lineage>
</organism>
<evidence type="ECO:0000256" key="2">
    <source>
        <dbReference type="ARBA" id="ARBA00022771"/>
    </source>
</evidence>
<keyword evidence="1" id="KW-0479">Metal-binding</keyword>
<dbReference type="SMART" id="SM00184">
    <property type="entry name" value="RING"/>
    <property type="match status" value="1"/>
</dbReference>
<feature type="coiled-coil region" evidence="5">
    <location>
        <begin position="91"/>
        <end position="118"/>
    </location>
</feature>
<dbReference type="PROSITE" id="PS00518">
    <property type="entry name" value="ZF_RING_1"/>
    <property type="match status" value="1"/>
</dbReference>
<dbReference type="InterPro" id="IPR017907">
    <property type="entry name" value="Znf_RING_CS"/>
</dbReference>
<evidence type="ECO:0000256" key="1">
    <source>
        <dbReference type="ARBA" id="ARBA00022723"/>
    </source>
</evidence>
<evidence type="ECO:0000313" key="7">
    <source>
        <dbReference type="EMBL" id="CAG5084874.1"/>
    </source>
</evidence>
<sequence>MQKAQWLNDEDERSHCNNCEKSRSDWMKNYDTDAIFSCPRKNCNKDLTFDDFFKMNCCEEPVYGHKFEKLKKLQSKAFENCNRKCKLDAEIEAMGKKLEELQIERKNLEEESLTTNVELLTLTTEICGKDVKNKFSCEVCFEAYNATDHIEIAIPCGHRFCLGCLNLMEEKICPTCRNAFNDDQMIKLF</sequence>
<evidence type="ECO:0000256" key="3">
    <source>
        <dbReference type="ARBA" id="ARBA00022833"/>
    </source>
</evidence>
<dbReference type="Proteomes" id="UP001158576">
    <property type="component" value="Chromosome PAR"/>
</dbReference>
<reference evidence="7 8" key="1">
    <citation type="submission" date="2021-04" db="EMBL/GenBank/DDBJ databases">
        <authorList>
            <person name="Bliznina A."/>
        </authorList>
    </citation>
    <scope>NUCLEOTIDE SEQUENCE [LARGE SCALE GENOMIC DNA]</scope>
</reference>
<dbReference type="EMBL" id="OU015568">
    <property type="protein sequence ID" value="CAG5084874.1"/>
    <property type="molecule type" value="Genomic_DNA"/>
</dbReference>
<gene>
    <name evidence="7" type="ORF">OKIOD_LOCUS2316</name>
</gene>
<keyword evidence="8" id="KW-1185">Reference proteome</keyword>
<dbReference type="Gene3D" id="3.30.40.10">
    <property type="entry name" value="Zinc/RING finger domain, C3HC4 (zinc finger)"/>
    <property type="match status" value="1"/>
</dbReference>
<evidence type="ECO:0000256" key="5">
    <source>
        <dbReference type="SAM" id="Coils"/>
    </source>
</evidence>
<keyword evidence="2 4" id="KW-0863">Zinc-finger</keyword>
<protein>
    <submittedName>
        <fullName evidence="7">Oidioi.mRNA.OKI2018_I69.PAR.g10758.t1.cds</fullName>
    </submittedName>
</protein>
<keyword evidence="3" id="KW-0862">Zinc</keyword>
<evidence type="ECO:0000259" key="6">
    <source>
        <dbReference type="PROSITE" id="PS50089"/>
    </source>
</evidence>
<name>A0ABN7RS67_OIKDI</name>
<dbReference type="InterPro" id="IPR013083">
    <property type="entry name" value="Znf_RING/FYVE/PHD"/>
</dbReference>
<dbReference type="InterPro" id="IPR001841">
    <property type="entry name" value="Znf_RING"/>
</dbReference>
<dbReference type="SUPFAM" id="SSF57850">
    <property type="entry name" value="RING/U-box"/>
    <property type="match status" value="1"/>
</dbReference>
<proteinExistence type="predicted"/>
<accession>A0ABN7RS67</accession>
<feature type="domain" description="RING-type" evidence="6">
    <location>
        <begin position="137"/>
        <end position="177"/>
    </location>
</feature>
<dbReference type="Pfam" id="PF13639">
    <property type="entry name" value="zf-RING_2"/>
    <property type="match status" value="1"/>
</dbReference>